<evidence type="ECO:0000256" key="4">
    <source>
        <dbReference type="ARBA" id="ARBA00023136"/>
    </source>
</evidence>
<evidence type="ECO:0000256" key="3">
    <source>
        <dbReference type="ARBA" id="ARBA00022989"/>
    </source>
</evidence>
<protein>
    <submittedName>
        <fullName evidence="6">Carbon monoxide-induced hydrogenase proton translocating subunit CooK</fullName>
    </submittedName>
</protein>
<feature type="transmembrane region" description="Helical" evidence="5">
    <location>
        <begin position="6"/>
        <end position="31"/>
    </location>
</feature>
<comment type="subcellular location">
    <subcellularLocation>
        <location evidence="1">Membrane</location>
        <topology evidence="1">Multi-pass membrane protein</topology>
    </subcellularLocation>
</comment>
<keyword evidence="4 5" id="KW-0472">Membrane</keyword>
<dbReference type="InterPro" id="IPR018086">
    <property type="entry name" value="NADH_UbQ_OxRdtase_su1_CS"/>
</dbReference>
<dbReference type="InterPro" id="IPR001694">
    <property type="entry name" value="NADH_UbQ_OxRdtase_su1/FPO"/>
</dbReference>
<dbReference type="GO" id="GO:0005886">
    <property type="term" value="C:plasma membrane"/>
    <property type="evidence" value="ECO:0007669"/>
    <property type="project" value="TreeGrafter"/>
</dbReference>
<organism evidence="6 7">
    <name type="scientific">Desulfosporosinus metallidurans</name>
    <dbReference type="NCBI Taxonomy" id="1888891"/>
    <lineage>
        <taxon>Bacteria</taxon>
        <taxon>Bacillati</taxon>
        <taxon>Bacillota</taxon>
        <taxon>Clostridia</taxon>
        <taxon>Eubacteriales</taxon>
        <taxon>Desulfitobacteriaceae</taxon>
        <taxon>Desulfosporosinus</taxon>
    </lineage>
</organism>
<evidence type="ECO:0000256" key="2">
    <source>
        <dbReference type="ARBA" id="ARBA00022692"/>
    </source>
</evidence>
<dbReference type="Pfam" id="PF00146">
    <property type="entry name" value="NADHdh"/>
    <property type="match status" value="1"/>
</dbReference>
<dbReference type="OrthoDB" id="9803734at2"/>
<dbReference type="AlphaFoldDB" id="A0A1Q8QML0"/>
<feature type="transmembrane region" description="Helical" evidence="5">
    <location>
        <begin position="72"/>
        <end position="94"/>
    </location>
</feature>
<dbReference type="Proteomes" id="UP000186102">
    <property type="component" value="Unassembled WGS sequence"/>
</dbReference>
<evidence type="ECO:0000256" key="5">
    <source>
        <dbReference type="SAM" id="Phobius"/>
    </source>
</evidence>
<dbReference type="RefSeq" id="WP_075366379.1">
    <property type="nucleotide sequence ID" value="NZ_MLBF01000041.1"/>
</dbReference>
<keyword evidence="7" id="KW-1185">Reference proteome</keyword>
<dbReference type="EMBL" id="MLBF01000041">
    <property type="protein sequence ID" value="OLN28583.1"/>
    <property type="molecule type" value="Genomic_DNA"/>
</dbReference>
<feature type="transmembrane region" description="Helical" evidence="5">
    <location>
        <begin position="269"/>
        <end position="287"/>
    </location>
</feature>
<dbReference type="STRING" id="1888891.DSOL_3961"/>
<gene>
    <name evidence="6" type="ORF">DSOL_3961</name>
</gene>
<dbReference type="InterPro" id="IPR052561">
    <property type="entry name" value="ComplexI_Subunit1"/>
</dbReference>
<evidence type="ECO:0000313" key="7">
    <source>
        <dbReference type="Proteomes" id="UP000186102"/>
    </source>
</evidence>
<feature type="transmembrane region" description="Helical" evidence="5">
    <location>
        <begin position="299"/>
        <end position="319"/>
    </location>
</feature>
<reference evidence="6 7" key="1">
    <citation type="submission" date="2016-09" db="EMBL/GenBank/DDBJ databases">
        <title>Complete genome of Desulfosporosinus sp. OL.</title>
        <authorList>
            <person name="Mardanov A."/>
            <person name="Beletsky A."/>
            <person name="Panova A."/>
            <person name="Karnachuk O."/>
            <person name="Ravin N."/>
        </authorList>
    </citation>
    <scope>NUCLEOTIDE SEQUENCE [LARGE SCALE GENOMIC DNA]</scope>
    <source>
        <strain evidence="6 7">OL</strain>
    </source>
</reference>
<keyword evidence="2 5" id="KW-0812">Transmembrane</keyword>
<keyword evidence="3 5" id="KW-1133">Transmembrane helix</keyword>
<dbReference type="PROSITE" id="PS00668">
    <property type="entry name" value="COMPLEX1_ND1_2"/>
    <property type="match status" value="1"/>
</dbReference>
<comment type="caution">
    <text evidence="6">The sequence shown here is derived from an EMBL/GenBank/DDBJ whole genome shotgun (WGS) entry which is preliminary data.</text>
</comment>
<feature type="transmembrane region" description="Helical" evidence="5">
    <location>
        <begin position="106"/>
        <end position="127"/>
    </location>
</feature>
<evidence type="ECO:0000313" key="6">
    <source>
        <dbReference type="EMBL" id="OLN28583.1"/>
    </source>
</evidence>
<feature type="transmembrane region" description="Helical" evidence="5">
    <location>
        <begin position="148"/>
        <end position="171"/>
    </location>
</feature>
<accession>A0A1Q8QML0</accession>
<feature type="transmembrane region" description="Helical" evidence="5">
    <location>
        <begin position="245"/>
        <end position="263"/>
    </location>
</feature>
<proteinExistence type="predicted"/>
<dbReference type="PANTHER" id="PTHR43359">
    <property type="entry name" value="FORMATE HYDROGENLYASE SUBUNIT 4"/>
    <property type="match status" value="1"/>
</dbReference>
<name>A0A1Q8QML0_9FIRM</name>
<evidence type="ECO:0000256" key="1">
    <source>
        <dbReference type="ARBA" id="ARBA00004141"/>
    </source>
</evidence>
<sequence length="323" mass="35073">MLKDTLILIFNTVVFPGGLFALIIGLVLLGVDRKVAARLQRRVGPPLYQPFIDMVKLCYKELMIPRTAHKTAFQLAPILGFVGMFATAVLIPIPGVYNGLSQVNNLLILLYLLTIPALALMLAGSASSSPFGAIGFSREMMMVMAYEIPLVIVFLTLALKVGILQGITVSFSLSEIVNYQLGNGSLIGDLTLLPAVMALLCYIPGTIGVVPFDIPEAETEIVEGPILEYSGIGLAFFKAMNAMKLYIVLAIAVALFFPAILPFGKFGNLLWFVFKICLLMIFAITLVRTSTGRLRIDQAFKFYLFLPTGLAAISLILTLTGRA</sequence>
<dbReference type="PANTHER" id="PTHR43359:SF1">
    <property type="entry name" value="FORMATE HYDROGENLYASE SUBUNIT 4-RELATED"/>
    <property type="match status" value="1"/>
</dbReference>